<accession>A0A3G2KAD2</accession>
<proteinExistence type="predicted"/>
<dbReference type="EMBL" id="MH834602">
    <property type="protein sequence ID" value="AYN55917.1"/>
    <property type="molecule type" value="Genomic_DNA"/>
</dbReference>
<reference evidence="1 2" key="1">
    <citation type="submission" date="2018-09" db="EMBL/GenBank/DDBJ databases">
        <authorList>
            <person name="Fryberger R.B."/>
            <person name="Stoner T.H."/>
            <person name="Garlena R.A."/>
            <person name="Russell D.A."/>
            <person name="Pope W.H."/>
            <person name="Jacobs-Sera D."/>
            <person name="Hatfull G.F."/>
        </authorList>
    </citation>
    <scope>NUCLEOTIDE SEQUENCE [LARGE SCALE GENOMIC DNA]</scope>
</reference>
<protein>
    <submittedName>
        <fullName evidence="1">Uncharacterized protein</fullName>
    </submittedName>
</protein>
<organism evidence="1 2">
    <name type="scientific">Microbacterium phage Brahms</name>
    <dbReference type="NCBI Taxonomy" id="2419973"/>
    <lineage>
        <taxon>Viruses</taxon>
        <taxon>Duplodnaviria</taxon>
        <taxon>Heunggongvirae</taxon>
        <taxon>Uroviricota</taxon>
        <taxon>Caudoviricetes</taxon>
        <taxon>Armstrongvirus</taxon>
        <taxon>Armstrongvirus armstrong</taxon>
    </lineage>
</organism>
<sequence length="141" mass="16301">MAIVYRVEDLDGNGPYQQRWKWADAGIEKPAFLRDVSDSNKYNPDPHPAPYEDGIENVDFEDVFGFRTLTMLGAWMLREKADDADRLDQMGFQVGVYECLHEDVREGSRQCVFRKKRAVKVRSMTLHDVLERLPIPNELPG</sequence>
<evidence type="ECO:0000313" key="1">
    <source>
        <dbReference type="EMBL" id="AYN55917.1"/>
    </source>
</evidence>
<dbReference type="Proteomes" id="UP000279098">
    <property type="component" value="Genome"/>
</dbReference>
<gene>
    <name evidence="1" type="primary">46</name>
    <name evidence="1" type="ORF">PBI_BRAHMS_46</name>
</gene>
<name>A0A3G2KAD2_9CAUD</name>
<evidence type="ECO:0000313" key="2">
    <source>
        <dbReference type="Proteomes" id="UP000279098"/>
    </source>
</evidence>